<dbReference type="Proteomes" id="UP000245119">
    <property type="component" value="Linkage Group LG2"/>
</dbReference>
<organism evidence="2 3">
    <name type="scientific">Pomacea canaliculata</name>
    <name type="common">Golden apple snail</name>
    <dbReference type="NCBI Taxonomy" id="400727"/>
    <lineage>
        <taxon>Eukaryota</taxon>
        <taxon>Metazoa</taxon>
        <taxon>Spiralia</taxon>
        <taxon>Lophotrochozoa</taxon>
        <taxon>Mollusca</taxon>
        <taxon>Gastropoda</taxon>
        <taxon>Caenogastropoda</taxon>
        <taxon>Architaenioglossa</taxon>
        <taxon>Ampullarioidea</taxon>
        <taxon>Ampullariidae</taxon>
        <taxon>Pomacea</taxon>
    </lineage>
</organism>
<feature type="chain" id="PRO_5015396470" description="TNFR-Cys domain-containing protein" evidence="1">
    <location>
        <begin position="23"/>
        <end position="162"/>
    </location>
</feature>
<protein>
    <recommendedName>
        <fullName evidence="4">TNFR-Cys domain-containing protein</fullName>
    </recommendedName>
</protein>
<keyword evidence="3" id="KW-1185">Reference proteome</keyword>
<name>A0A2T7PVC6_POMCA</name>
<evidence type="ECO:0008006" key="4">
    <source>
        <dbReference type="Google" id="ProtNLM"/>
    </source>
</evidence>
<keyword evidence="1" id="KW-0732">Signal</keyword>
<proteinExistence type="predicted"/>
<sequence length="162" mass="17767">MTTVVMAVFIVTVALMLVAAEARVCEPECNDDERCVSLDVRRSHSNDYVCVWCPIDCDHTSGSGSDESVACVHSACPLPHPRTTGSLSSLVASLPLQPRDDELRAADCRRLLQLQQQLRVARELRPHVLALVPPMNTDTPPTSSPQATLLDILTRHCHVTDM</sequence>
<dbReference type="AlphaFoldDB" id="A0A2T7PVC6"/>
<comment type="caution">
    <text evidence="2">The sequence shown here is derived from an EMBL/GenBank/DDBJ whole genome shotgun (WGS) entry which is preliminary data.</text>
</comment>
<accession>A0A2T7PVC6</accession>
<dbReference type="EMBL" id="PZQS01000002">
    <property type="protein sequence ID" value="PVD37350.1"/>
    <property type="molecule type" value="Genomic_DNA"/>
</dbReference>
<evidence type="ECO:0000313" key="3">
    <source>
        <dbReference type="Proteomes" id="UP000245119"/>
    </source>
</evidence>
<gene>
    <name evidence="2" type="ORF">C0Q70_04349</name>
</gene>
<reference evidence="2 3" key="1">
    <citation type="submission" date="2018-04" db="EMBL/GenBank/DDBJ databases">
        <title>The genome of golden apple snail Pomacea canaliculata provides insight into stress tolerance and invasive adaptation.</title>
        <authorList>
            <person name="Liu C."/>
            <person name="Liu B."/>
            <person name="Ren Y."/>
            <person name="Zhang Y."/>
            <person name="Wang H."/>
            <person name="Li S."/>
            <person name="Jiang F."/>
            <person name="Yin L."/>
            <person name="Zhang G."/>
            <person name="Qian W."/>
            <person name="Fan W."/>
        </authorList>
    </citation>
    <scope>NUCLEOTIDE SEQUENCE [LARGE SCALE GENOMIC DNA]</scope>
    <source>
        <strain evidence="2">SZHN2017</strain>
        <tissue evidence="2">Muscle</tissue>
    </source>
</reference>
<evidence type="ECO:0000256" key="1">
    <source>
        <dbReference type="SAM" id="SignalP"/>
    </source>
</evidence>
<feature type="signal peptide" evidence="1">
    <location>
        <begin position="1"/>
        <end position="22"/>
    </location>
</feature>
<evidence type="ECO:0000313" key="2">
    <source>
        <dbReference type="EMBL" id="PVD37350.1"/>
    </source>
</evidence>